<protein>
    <submittedName>
        <fullName evidence="1">Uncharacterized protein</fullName>
    </submittedName>
</protein>
<dbReference type="OrthoDB" id="10498650at2759"/>
<name>C6HFZ2_AJECH</name>
<dbReference type="HOGENOM" id="CLU_2209282_0_0_1"/>
<organism evidence="1 2">
    <name type="scientific">Ajellomyces capsulatus (strain H143)</name>
    <name type="common">Darling's disease fungus</name>
    <name type="synonym">Histoplasma capsulatum</name>
    <dbReference type="NCBI Taxonomy" id="544712"/>
    <lineage>
        <taxon>Eukaryota</taxon>
        <taxon>Fungi</taxon>
        <taxon>Dikarya</taxon>
        <taxon>Ascomycota</taxon>
        <taxon>Pezizomycotina</taxon>
        <taxon>Eurotiomycetes</taxon>
        <taxon>Eurotiomycetidae</taxon>
        <taxon>Onygenales</taxon>
        <taxon>Ajellomycetaceae</taxon>
        <taxon>Histoplasma</taxon>
    </lineage>
</organism>
<reference evidence="2" key="1">
    <citation type="submission" date="2009-05" db="EMBL/GenBank/DDBJ databases">
        <title>The genome sequence of Ajellomyces capsulatus strain H143.</title>
        <authorList>
            <person name="Champion M."/>
            <person name="Cuomo C.A."/>
            <person name="Ma L.-J."/>
            <person name="Henn M.R."/>
            <person name="Sil A."/>
            <person name="Goldman B."/>
            <person name="Young S.K."/>
            <person name="Kodira C.D."/>
            <person name="Zeng Q."/>
            <person name="Koehrsen M."/>
            <person name="Alvarado L."/>
            <person name="Berlin A.M."/>
            <person name="Borenstein D."/>
            <person name="Chen Z."/>
            <person name="Engels R."/>
            <person name="Freedman E."/>
            <person name="Gellesch M."/>
            <person name="Goldberg J."/>
            <person name="Griggs A."/>
            <person name="Gujja S."/>
            <person name="Heiman D.I."/>
            <person name="Hepburn T.A."/>
            <person name="Howarth C."/>
            <person name="Jen D."/>
            <person name="Larson L."/>
            <person name="Lewis B."/>
            <person name="Mehta T."/>
            <person name="Park D."/>
            <person name="Pearson M."/>
            <person name="Roberts A."/>
            <person name="Saif S."/>
            <person name="Shea T.D."/>
            <person name="Shenoy N."/>
            <person name="Sisk P."/>
            <person name="Stolte C."/>
            <person name="Sykes S."/>
            <person name="Walk T."/>
            <person name="White J."/>
            <person name="Yandava C."/>
            <person name="Klein B."/>
            <person name="McEwen J.G."/>
            <person name="Puccia R."/>
            <person name="Goldman G.H."/>
            <person name="Felipe M.S."/>
            <person name="Nino-Vega G."/>
            <person name="San-Blas G."/>
            <person name="Taylor J.W."/>
            <person name="Mendoza L."/>
            <person name="Galagan J.E."/>
            <person name="Nusbaum C."/>
            <person name="Birren B.W."/>
        </authorList>
    </citation>
    <scope>NUCLEOTIDE SEQUENCE [LARGE SCALE GENOMIC DNA]</scope>
    <source>
        <strain evidence="2">H143</strain>
    </source>
</reference>
<gene>
    <name evidence="1" type="ORF">HCDG_05332</name>
</gene>
<evidence type="ECO:0000313" key="2">
    <source>
        <dbReference type="Proteomes" id="UP000002624"/>
    </source>
</evidence>
<sequence>MPSRTYSHIRKIDESQGGSGRRFIFAFETCNTDIEPVRDTMTFIDGKEGGIRESNGICNTLHINAWPLILLLPSGWILLPKYRKSGLCFTIELGRLHGTRPKSEPQG</sequence>
<dbReference type="Proteomes" id="UP000002624">
    <property type="component" value="Unassembled WGS sequence"/>
</dbReference>
<dbReference type="AlphaFoldDB" id="C6HFZ2"/>
<dbReference type="EMBL" id="GG692425">
    <property type="protein sequence ID" value="EER40743.1"/>
    <property type="molecule type" value="Genomic_DNA"/>
</dbReference>
<accession>C6HFZ2</accession>
<dbReference type="VEuPathDB" id="FungiDB:HCDG_05332"/>
<proteinExistence type="predicted"/>
<evidence type="ECO:0000313" key="1">
    <source>
        <dbReference type="EMBL" id="EER40743.1"/>
    </source>
</evidence>